<protein>
    <recommendedName>
        <fullName evidence="2">Hyaluronan/mRNA-binding protein domain-containing protein</fullName>
    </recommendedName>
</protein>
<evidence type="ECO:0000313" key="3">
    <source>
        <dbReference type="EMBL" id="KAJ1959577.1"/>
    </source>
</evidence>
<dbReference type="PANTHER" id="PTHR12299">
    <property type="entry name" value="HYALURONIC ACID-BINDING PROTEIN 4"/>
    <property type="match status" value="1"/>
</dbReference>
<feature type="compositionally biased region" description="Basic and acidic residues" evidence="1">
    <location>
        <begin position="21"/>
        <end position="40"/>
    </location>
</feature>
<sequence>MSSVASRNPFDLLAQEAGDSPAKRGPKDTKNTTAKPKKETTSQASSSQATDKSRTRASETRPRRDYPSRGGIKTVSPRDLLARGDSETGTPFAERSSRGARSARGGRGRGRGGRGGDSMDRHSRTGMYDSTKKINQGWGKPVEGSAPLNPDEPAAQKEEATGDEAKKGEEQVAEEPAEVIKTLDDFKKESAKAAALAAKPARKANEGVTDPKLQGGEVLENTQEEFFSAKNASKSSRKAKARKSKVLVDIEQRFNATRRGGHREDRPSRGRGGRGGSSSNRSAAGGAVNVQDERAFPTLGGR</sequence>
<name>A0A9W8E0J1_9FUNG</name>
<feature type="compositionally biased region" description="Low complexity" evidence="1">
    <location>
        <begin position="277"/>
        <end position="287"/>
    </location>
</feature>
<dbReference type="GO" id="GO:0005634">
    <property type="term" value="C:nucleus"/>
    <property type="evidence" value="ECO:0007669"/>
    <property type="project" value="TreeGrafter"/>
</dbReference>
<feature type="compositionally biased region" description="Basic and acidic residues" evidence="1">
    <location>
        <begin position="154"/>
        <end position="170"/>
    </location>
</feature>
<feature type="domain" description="Hyaluronan/mRNA-binding protein" evidence="2">
    <location>
        <begin position="115"/>
        <end position="207"/>
    </location>
</feature>
<evidence type="ECO:0000259" key="2">
    <source>
        <dbReference type="SMART" id="SM01233"/>
    </source>
</evidence>
<proteinExistence type="predicted"/>
<feature type="region of interest" description="Disordered" evidence="1">
    <location>
        <begin position="1"/>
        <end position="177"/>
    </location>
</feature>
<evidence type="ECO:0000313" key="4">
    <source>
        <dbReference type="Proteomes" id="UP001150925"/>
    </source>
</evidence>
<keyword evidence="4" id="KW-1185">Reference proteome</keyword>
<gene>
    <name evidence="3" type="ORF">IWQ62_004554</name>
</gene>
<dbReference type="GO" id="GO:0003723">
    <property type="term" value="F:RNA binding"/>
    <property type="evidence" value="ECO:0007669"/>
    <property type="project" value="InterPro"/>
</dbReference>
<dbReference type="SMART" id="SM01233">
    <property type="entry name" value="HABP4_PAI-RBP1"/>
    <property type="match status" value="1"/>
</dbReference>
<feature type="region of interest" description="Disordered" evidence="1">
    <location>
        <begin position="190"/>
        <end position="217"/>
    </location>
</feature>
<evidence type="ECO:0000256" key="1">
    <source>
        <dbReference type="SAM" id="MobiDB-lite"/>
    </source>
</evidence>
<dbReference type="InterPro" id="IPR039764">
    <property type="entry name" value="HABP4/SERBP1-like"/>
</dbReference>
<feature type="compositionally biased region" description="Low complexity" evidence="1">
    <location>
        <begin position="41"/>
        <end position="50"/>
    </location>
</feature>
<organism evidence="3 4">
    <name type="scientific">Dispira parvispora</name>
    <dbReference type="NCBI Taxonomy" id="1520584"/>
    <lineage>
        <taxon>Eukaryota</taxon>
        <taxon>Fungi</taxon>
        <taxon>Fungi incertae sedis</taxon>
        <taxon>Zoopagomycota</taxon>
        <taxon>Kickxellomycotina</taxon>
        <taxon>Dimargaritomycetes</taxon>
        <taxon>Dimargaritales</taxon>
        <taxon>Dimargaritaceae</taxon>
        <taxon>Dispira</taxon>
    </lineage>
</organism>
<feature type="compositionally biased region" description="Basic and acidic residues" evidence="1">
    <location>
        <begin position="51"/>
        <end position="67"/>
    </location>
</feature>
<dbReference type="Gene3D" id="6.10.140.1040">
    <property type="match status" value="1"/>
</dbReference>
<feature type="region of interest" description="Disordered" evidence="1">
    <location>
        <begin position="250"/>
        <end position="302"/>
    </location>
</feature>
<dbReference type="EMBL" id="JANBPY010001553">
    <property type="protein sequence ID" value="KAJ1959577.1"/>
    <property type="molecule type" value="Genomic_DNA"/>
</dbReference>
<dbReference type="OrthoDB" id="5589048at2759"/>
<dbReference type="Proteomes" id="UP001150925">
    <property type="component" value="Unassembled WGS sequence"/>
</dbReference>
<dbReference type="AlphaFoldDB" id="A0A9W8E0J1"/>
<dbReference type="InterPro" id="IPR006861">
    <property type="entry name" value="HABP4_PAIRBP1-bd"/>
</dbReference>
<accession>A0A9W8E0J1</accession>
<comment type="caution">
    <text evidence="3">The sequence shown here is derived from an EMBL/GenBank/DDBJ whole genome shotgun (WGS) entry which is preliminary data.</text>
</comment>
<dbReference type="PANTHER" id="PTHR12299:SF17">
    <property type="entry name" value="AT19571P-RELATED"/>
    <property type="match status" value="1"/>
</dbReference>
<dbReference type="GO" id="GO:0005737">
    <property type="term" value="C:cytoplasm"/>
    <property type="evidence" value="ECO:0007669"/>
    <property type="project" value="TreeGrafter"/>
</dbReference>
<reference evidence="3" key="1">
    <citation type="submission" date="2022-07" db="EMBL/GenBank/DDBJ databases">
        <title>Phylogenomic reconstructions and comparative analyses of Kickxellomycotina fungi.</title>
        <authorList>
            <person name="Reynolds N.K."/>
            <person name="Stajich J.E."/>
            <person name="Barry K."/>
            <person name="Grigoriev I.V."/>
            <person name="Crous P."/>
            <person name="Smith M.E."/>
        </authorList>
    </citation>
    <scope>NUCLEOTIDE SEQUENCE</scope>
    <source>
        <strain evidence="3">RSA 1196</strain>
    </source>
</reference>